<evidence type="ECO:0000259" key="21">
    <source>
        <dbReference type="PROSITE" id="PS50868"/>
    </source>
</evidence>
<feature type="domain" description="SET" evidence="20">
    <location>
        <begin position="3183"/>
        <end position="3299"/>
    </location>
</feature>
<dbReference type="PANTHER" id="PTHR45838">
    <property type="entry name" value="HISTONE-LYSINE-N-METHYLTRANSFERASE 2 KMT2 FAMILY MEMBER"/>
    <property type="match status" value="1"/>
</dbReference>
<evidence type="ECO:0000256" key="17">
    <source>
        <dbReference type="PROSITE-ProRule" id="PRU00509"/>
    </source>
</evidence>
<feature type="compositionally biased region" description="Basic and acidic residues" evidence="18">
    <location>
        <begin position="289"/>
        <end position="312"/>
    </location>
</feature>
<keyword evidence="6" id="KW-0677">Repeat</keyword>
<feature type="compositionally biased region" description="Low complexity" evidence="18">
    <location>
        <begin position="1195"/>
        <end position="1204"/>
    </location>
</feature>
<evidence type="ECO:0000256" key="3">
    <source>
        <dbReference type="ARBA" id="ARBA00022679"/>
    </source>
</evidence>
<feature type="compositionally biased region" description="Basic and acidic residues" evidence="18">
    <location>
        <begin position="105"/>
        <end position="115"/>
    </location>
</feature>
<dbReference type="InterPro" id="IPR013083">
    <property type="entry name" value="Znf_RING/FYVE/PHD"/>
</dbReference>
<dbReference type="EC" id="2.1.1.364" evidence="15"/>
<dbReference type="InterPro" id="IPR001214">
    <property type="entry name" value="SET_dom"/>
</dbReference>
<evidence type="ECO:0000256" key="14">
    <source>
        <dbReference type="ARBA" id="ARBA00023242"/>
    </source>
</evidence>
<feature type="compositionally biased region" description="Basic and acidic residues" evidence="18">
    <location>
        <begin position="516"/>
        <end position="525"/>
    </location>
</feature>
<keyword evidence="25" id="KW-1185">Reference proteome</keyword>
<feature type="region of interest" description="Disordered" evidence="18">
    <location>
        <begin position="1348"/>
        <end position="1378"/>
    </location>
</feature>
<evidence type="ECO:0000259" key="20">
    <source>
        <dbReference type="PROSITE" id="PS50280"/>
    </source>
</evidence>
<feature type="region of interest" description="Disordered" evidence="18">
    <location>
        <begin position="1540"/>
        <end position="1598"/>
    </location>
</feature>
<comment type="caution">
    <text evidence="24">The sequence shown here is derived from an EMBL/GenBank/DDBJ whole genome shotgun (WGS) entry which is preliminary data.</text>
</comment>
<feature type="domain" description="Post-SET" evidence="21">
    <location>
        <begin position="3307"/>
        <end position="3323"/>
    </location>
</feature>
<protein>
    <recommendedName>
        <fullName evidence="15">[histone H3]-lysine(4) N-methyltransferase</fullName>
        <ecNumber evidence="15">2.1.1.364</ecNumber>
    </recommendedName>
</protein>
<evidence type="ECO:0000256" key="9">
    <source>
        <dbReference type="ARBA" id="ARBA00022853"/>
    </source>
</evidence>
<feature type="region of interest" description="Disordered" evidence="18">
    <location>
        <begin position="480"/>
        <end position="916"/>
    </location>
</feature>
<feature type="compositionally biased region" description="Basic and acidic residues" evidence="18">
    <location>
        <begin position="697"/>
        <end position="708"/>
    </location>
</feature>
<dbReference type="Pfam" id="PF00856">
    <property type="entry name" value="SET"/>
    <property type="match status" value="1"/>
</dbReference>
<keyword evidence="12" id="KW-0238">DNA-binding</keyword>
<dbReference type="SMART" id="SM00317">
    <property type="entry name" value="SET"/>
    <property type="match status" value="1"/>
</dbReference>
<dbReference type="GO" id="GO:0045893">
    <property type="term" value="P:positive regulation of DNA-templated transcription"/>
    <property type="evidence" value="ECO:0007669"/>
    <property type="project" value="TreeGrafter"/>
</dbReference>
<keyword evidence="5" id="KW-0479">Metal-binding</keyword>
<feature type="compositionally biased region" description="Low complexity" evidence="18">
    <location>
        <begin position="2851"/>
        <end position="2865"/>
    </location>
</feature>
<dbReference type="CDD" id="cd15664">
    <property type="entry name" value="ePHD_KMT2A_like"/>
    <property type="match status" value="1"/>
</dbReference>
<evidence type="ECO:0000256" key="13">
    <source>
        <dbReference type="ARBA" id="ARBA00023163"/>
    </source>
</evidence>
<feature type="compositionally biased region" description="Basic and acidic residues" evidence="18">
    <location>
        <begin position="248"/>
        <end position="264"/>
    </location>
</feature>
<evidence type="ECO:0000256" key="10">
    <source>
        <dbReference type="ARBA" id="ARBA00023015"/>
    </source>
</evidence>
<evidence type="ECO:0000256" key="4">
    <source>
        <dbReference type="ARBA" id="ARBA00022691"/>
    </source>
</evidence>
<evidence type="ECO:0000259" key="19">
    <source>
        <dbReference type="PROSITE" id="PS50016"/>
    </source>
</evidence>
<keyword evidence="13" id="KW-0804">Transcription</keyword>
<keyword evidence="2 24" id="KW-0489">Methyltransferase</keyword>
<dbReference type="CDD" id="cd15593">
    <property type="entry name" value="PHD3_KMT2B"/>
    <property type="match status" value="1"/>
</dbReference>
<dbReference type="SMART" id="SM00249">
    <property type="entry name" value="PHD"/>
    <property type="match status" value="3"/>
</dbReference>
<feature type="compositionally biased region" description="Acidic residues" evidence="18">
    <location>
        <begin position="656"/>
        <end position="669"/>
    </location>
</feature>
<dbReference type="Pfam" id="PF05965">
    <property type="entry name" value="FYRC"/>
    <property type="match status" value="1"/>
</dbReference>
<feature type="compositionally biased region" description="Basic residues" evidence="18">
    <location>
        <begin position="2784"/>
        <end position="2799"/>
    </location>
</feature>
<dbReference type="Proteomes" id="UP000324091">
    <property type="component" value="Chromosome 10"/>
</dbReference>
<keyword evidence="4" id="KW-0949">S-adenosyl-L-methionine</keyword>
<feature type="compositionally biased region" description="Low complexity" evidence="18">
    <location>
        <begin position="364"/>
        <end position="377"/>
    </location>
</feature>
<keyword evidence="7 17" id="KW-0863">Zinc-finger</keyword>
<dbReference type="PROSITE" id="PS51542">
    <property type="entry name" value="FYRN"/>
    <property type="match status" value="1"/>
</dbReference>
<feature type="compositionally biased region" description="Basic and acidic residues" evidence="18">
    <location>
        <begin position="860"/>
        <end position="872"/>
    </location>
</feature>
<feature type="compositionally biased region" description="Polar residues" evidence="18">
    <location>
        <begin position="2804"/>
        <end position="2819"/>
    </location>
</feature>
<feature type="region of interest" description="Disordered" evidence="18">
    <location>
        <begin position="1"/>
        <end position="67"/>
    </location>
</feature>
<evidence type="ECO:0000259" key="23">
    <source>
        <dbReference type="PROSITE" id="PS51805"/>
    </source>
</evidence>
<feature type="region of interest" description="Disordered" evidence="18">
    <location>
        <begin position="2001"/>
        <end position="2022"/>
    </location>
</feature>
<dbReference type="PROSITE" id="PS50016">
    <property type="entry name" value="ZF_PHD_2"/>
    <property type="match status" value="1"/>
</dbReference>
<dbReference type="PANTHER" id="PTHR45838:SF3">
    <property type="entry name" value="HISTONE-LYSINE N-METHYLTRANSFERASE 2B"/>
    <property type="match status" value="1"/>
</dbReference>
<feature type="domain" description="PHD-type" evidence="23">
    <location>
        <begin position="2068"/>
        <end position="2176"/>
    </location>
</feature>
<feature type="compositionally biased region" description="Basic residues" evidence="18">
    <location>
        <begin position="743"/>
        <end position="762"/>
    </location>
</feature>
<dbReference type="Pfam" id="PF00628">
    <property type="entry name" value="PHD"/>
    <property type="match status" value="2"/>
</dbReference>
<dbReference type="EMBL" id="RHFK02000002">
    <property type="protein sequence ID" value="TWW79375.1"/>
    <property type="molecule type" value="Genomic_DNA"/>
</dbReference>
<keyword evidence="14" id="KW-0539">Nucleus</keyword>
<feature type="compositionally biased region" description="Low complexity" evidence="18">
    <location>
        <begin position="1"/>
        <end position="16"/>
    </location>
</feature>
<dbReference type="PROSITE" id="PS51543">
    <property type="entry name" value="FYRC"/>
    <property type="match status" value="1"/>
</dbReference>
<dbReference type="SUPFAM" id="SSF57903">
    <property type="entry name" value="FYVE/PHD zinc finger"/>
    <property type="match status" value="2"/>
</dbReference>
<feature type="compositionally biased region" description="Basic and acidic residues" evidence="18">
    <location>
        <begin position="720"/>
        <end position="729"/>
    </location>
</feature>
<keyword evidence="8" id="KW-0862">Zinc</keyword>
<feature type="region of interest" description="Disordered" evidence="18">
    <location>
        <begin position="1437"/>
        <end position="1465"/>
    </location>
</feature>
<evidence type="ECO:0000313" key="25">
    <source>
        <dbReference type="Proteomes" id="UP000324091"/>
    </source>
</evidence>
<name>A0A5C6PJ01_9TELE</name>
<dbReference type="Gene3D" id="3.30.40.10">
    <property type="entry name" value="Zinc/RING finger domain, C3HC4 (zinc finger)"/>
    <property type="match status" value="3"/>
</dbReference>
<evidence type="ECO:0000259" key="22">
    <source>
        <dbReference type="PROSITE" id="PS51058"/>
    </source>
</evidence>
<feature type="region of interest" description="Disordered" evidence="18">
    <location>
        <begin position="2998"/>
        <end position="3019"/>
    </location>
</feature>
<keyword evidence="11" id="KW-0103">Bromodomain</keyword>
<feature type="compositionally biased region" description="Basic and acidic residues" evidence="18">
    <location>
        <begin position="805"/>
        <end position="816"/>
    </location>
</feature>
<feature type="compositionally biased region" description="Pro residues" evidence="18">
    <location>
        <begin position="2866"/>
        <end position="2879"/>
    </location>
</feature>
<feature type="compositionally biased region" description="Basic residues" evidence="18">
    <location>
        <begin position="873"/>
        <end position="894"/>
    </location>
</feature>
<feature type="compositionally biased region" description="Basic and acidic residues" evidence="18">
    <location>
        <begin position="541"/>
        <end position="561"/>
    </location>
</feature>
<dbReference type="Pfam" id="PF13771">
    <property type="entry name" value="zf-HC5HC2H"/>
    <property type="match status" value="1"/>
</dbReference>
<feature type="region of interest" description="Disordered" evidence="18">
    <location>
        <begin position="2561"/>
        <end position="2587"/>
    </location>
</feature>
<evidence type="ECO:0000256" key="2">
    <source>
        <dbReference type="ARBA" id="ARBA00022603"/>
    </source>
</evidence>
<evidence type="ECO:0000256" key="7">
    <source>
        <dbReference type="ARBA" id="ARBA00022771"/>
    </source>
</evidence>
<evidence type="ECO:0000256" key="16">
    <source>
        <dbReference type="ARBA" id="ARBA00049353"/>
    </source>
</evidence>
<evidence type="ECO:0000313" key="24">
    <source>
        <dbReference type="EMBL" id="TWW79375.1"/>
    </source>
</evidence>
<dbReference type="InterPro" id="IPR001965">
    <property type="entry name" value="Znf_PHD"/>
</dbReference>
<dbReference type="PROSITE" id="PS50868">
    <property type="entry name" value="POST_SET"/>
    <property type="match status" value="1"/>
</dbReference>
<dbReference type="InterPro" id="IPR047219">
    <property type="entry name" value="KMT2A_2B_SET"/>
</dbReference>
<dbReference type="InterPro" id="IPR036427">
    <property type="entry name" value="Bromodomain-like_sf"/>
</dbReference>
<dbReference type="InterPro" id="IPR019787">
    <property type="entry name" value="Znf_PHD-finger"/>
</dbReference>
<keyword evidence="10" id="KW-0805">Transcription regulation</keyword>
<keyword evidence="9" id="KW-0156">Chromatin regulator</keyword>
<feature type="region of interest" description="Disordered" evidence="18">
    <location>
        <begin position="1654"/>
        <end position="1680"/>
    </location>
</feature>
<dbReference type="SMART" id="SM00542">
    <property type="entry name" value="FYRC"/>
    <property type="match status" value="1"/>
</dbReference>
<feature type="compositionally biased region" description="Acidic residues" evidence="18">
    <location>
        <begin position="3000"/>
        <end position="3011"/>
    </location>
</feature>
<feature type="region of interest" description="Disordered" evidence="18">
    <location>
        <begin position="2278"/>
        <end position="2475"/>
    </location>
</feature>
<evidence type="ECO:0000256" key="8">
    <source>
        <dbReference type="ARBA" id="ARBA00022833"/>
    </source>
</evidence>
<dbReference type="PROSITE" id="PS50280">
    <property type="entry name" value="SET"/>
    <property type="match status" value="1"/>
</dbReference>
<dbReference type="InterPro" id="IPR003889">
    <property type="entry name" value="FYrich_C"/>
</dbReference>
<gene>
    <name evidence="24" type="ORF">D4764_10G0004050</name>
</gene>
<dbReference type="InterPro" id="IPR003888">
    <property type="entry name" value="FYrich_N"/>
</dbReference>
<dbReference type="InterPro" id="IPR011011">
    <property type="entry name" value="Znf_FYVE_PHD"/>
</dbReference>
<evidence type="ECO:0000256" key="12">
    <source>
        <dbReference type="ARBA" id="ARBA00023125"/>
    </source>
</evidence>
<dbReference type="GO" id="GO:0008270">
    <property type="term" value="F:zinc ion binding"/>
    <property type="evidence" value="ECO:0007669"/>
    <property type="project" value="UniProtKB-KW"/>
</dbReference>
<evidence type="ECO:0000256" key="18">
    <source>
        <dbReference type="SAM" id="MobiDB-lite"/>
    </source>
</evidence>
<organism evidence="24 25">
    <name type="scientific">Takifugu flavidus</name>
    <name type="common">sansaifugu</name>
    <dbReference type="NCBI Taxonomy" id="433684"/>
    <lineage>
        <taxon>Eukaryota</taxon>
        <taxon>Metazoa</taxon>
        <taxon>Chordata</taxon>
        <taxon>Craniata</taxon>
        <taxon>Vertebrata</taxon>
        <taxon>Euteleostomi</taxon>
        <taxon>Actinopterygii</taxon>
        <taxon>Neopterygii</taxon>
        <taxon>Teleostei</taxon>
        <taxon>Neoteleostei</taxon>
        <taxon>Acanthomorphata</taxon>
        <taxon>Eupercaria</taxon>
        <taxon>Tetraodontiformes</taxon>
        <taxon>Tetradontoidea</taxon>
        <taxon>Tetraodontidae</taxon>
        <taxon>Takifugu</taxon>
    </lineage>
</organism>
<reference evidence="24 25" key="1">
    <citation type="submission" date="2019-04" db="EMBL/GenBank/DDBJ databases">
        <title>Chromosome genome assembly for Takifugu flavidus.</title>
        <authorList>
            <person name="Xiao S."/>
        </authorList>
    </citation>
    <scope>NUCLEOTIDE SEQUENCE [LARGE SCALE GENOMIC DNA]</scope>
    <source>
        <strain evidence="24">HTHZ2018</strain>
        <tissue evidence="24">Muscle</tissue>
    </source>
</reference>
<feature type="compositionally biased region" description="Polar residues" evidence="18">
    <location>
        <begin position="403"/>
        <end position="418"/>
    </location>
</feature>
<comment type="subcellular location">
    <subcellularLocation>
        <location evidence="1">Nucleus</location>
    </subcellularLocation>
</comment>
<feature type="region of interest" description="Disordered" evidence="18">
    <location>
        <begin position="2762"/>
        <end position="2819"/>
    </location>
</feature>
<feature type="region of interest" description="Disordered" evidence="18">
    <location>
        <begin position="1194"/>
        <end position="1214"/>
    </location>
</feature>
<dbReference type="InterPro" id="IPR034732">
    <property type="entry name" value="EPHD"/>
</dbReference>
<feature type="compositionally biased region" description="Polar residues" evidence="18">
    <location>
        <begin position="526"/>
        <end position="540"/>
    </location>
</feature>
<dbReference type="FunFam" id="3.30.40.10:FF:000071">
    <property type="entry name" value="Histone-lysine N-methyltransferase"/>
    <property type="match status" value="1"/>
</dbReference>
<evidence type="ECO:0000256" key="1">
    <source>
        <dbReference type="ARBA" id="ARBA00004123"/>
    </source>
</evidence>
<dbReference type="Gene3D" id="1.20.920.10">
    <property type="entry name" value="Bromodomain-like"/>
    <property type="match status" value="1"/>
</dbReference>
<feature type="domain" description="CXXC-type" evidence="22">
    <location>
        <begin position="1485"/>
        <end position="1532"/>
    </location>
</feature>
<feature type="region of interest" description="Disordered" evidence="18">
    <location>
        <begin position="2851"/>
        <end position="2881"/>
    </location>
</feature>
<feature type="compositionally biased region" description="Basic residues" evidence="18">
    <location>
        <begin position="1657"/>
        <end position="1672"/>
    </location>
</feature>
<dbReference type="SUPFAM" id="SSF82199">
    <property type="entry name" value="SET domain"/>
    <property type="match status" value="1"/>
</dbReference>
<feature type="compositionally biased region" description="Polar residues" evidence="18">
    <location>
        <begin position="227"/>
        <end position="243"/>
    </location>
</feature>
<evidence type="ECO:0000256" key="6">
    <source>
        <dbReference type="ARBA" id="ARBA00022737"/>
    </source>
</evidence>
<dbReference type="Gene3D" id="2.170.270.10">
    <property type="entry name" value="SET domain"/>
    <property type="match status" value="1"/>
</dbReference>
<dbReference type="GO" id="GO:0140945">
    <property type="term" value="F:histone H3K4 monomethyltransferase activity"/>
    <property type="evidence" value="ECO:0007669"/>
    <property type="project" value="UniProtKB-EC"/>
</dbReference>
<dbReference type="CDD" id="cd19170">
    <property type="entry name" value="SET_KMT2A_2B"/>
    <property type="match status" value="1"/>
</dbReference>
<dbReference type="PROSITE" id="PS51805">
    <property type="entry name" value="EPHD"/>
    <property type="match status" value="1"/>
</dbReference>
<dbReference type="InterPro" id="IPR003616">
    <property type="entry name" value="Post-SET_dom"/>
</dbReference>
<dbReference type="GO" id="GO:0032259">
    <property type="term" value="P:methylation"/>
    <property type="evidence" value="ECO:0007669"/>
    <property type="project" value="UniProtKB-KW"/>
</dbReference>
<dbReference type="Gene3D" id="3.30.160.360">
    <property type="match status" value="2"/>
</dbReference>
<proteinExistence type="predicted"/>
<dbReference type="FunFam" id="1.20.920.10:FF:000040">
    <property type="entry name" value="Histone-lysine N-methyltransferase"/>
    <property type="match status" value="1"/>
</dbReference>
<accession>A0A5C6PJ01</accession>
<dbReference type="PROSITE" id="PS51058">
    <property type="entry name" value="ZF_CXXC"/>
    <property type="match status" value="1"/>
</dbReference>
<dbReference type="GO" id="GO:0003677">
    <property type="term" value="F:DNA binding"/>
    <property type="evidence" value="ECO:0007669"/>
    <property type="project" value="UniProtKB-KW"/>
</dbReference>
<feature type="compositionally biased region" description="Polar residues" evidence="18">
    <location>
        <begin position="2425"/>
        <end position="2434"/>
    </location>
</feature>
<feature type="compositionally biased region" description="Basic and acidic residues" evidence="18">
    <location>
        <begin position="2773"/>
        <end position="2783"/>
    </location>
</feature>
<feature type="compositionally biased region" description="Polar residues" evidence="18">
    <location>
        <begin position="277"/>
        <end position="287"/>
    </location>
</feature>
<dbReference type="InterPro" id="IPR046341">
    <property type="entry name" value="SET_dom_sf"/>
</dbReference>
<dbReference type="Pfam" id="PF05964">
    <property type="entry name" value="FYRN"/>
    <property type="match status" value="1"/>
</dbReference>
<evidence type="ECO:0000256" key="5">
    <source>
        <dbReference type="ARBA" id="ARBA00022723"/>
    </source>
</evidence>
<feature type="compositionally biased region" description="Basic and acidic residues" evidence="18">
    <location>
        <begin position="167"/>
        <end position="183"/>
    </location>
</feature>
<feature type="region of interest" description="Disordered" evidence="18">
    <location>
        <begin position="94"/>
        <end position="454"/>
    </location>
</feature>
<dbReference type="FunFam" id="3.30.40.10:FF:000002">
    <property type="entry name" value="Histone-lysine N-methyltransferase"/>
    <property type="match status" value="1"/>
</dbReference>
<keyword evidence="3 24" id="KW-0808">Transferase</keyword>
<dbReference type="GO" id="GO:0035097">
    <property type="term" value="C:histone methyltransferase complex"/>
    <property type="evidence" value="ECO:0007669"/>
    <property type="project" value="TreeGrafter"/>
</dbReference>
<feature type="compositionally biased region" description="Basic and acidic residues" evidence="18">
    <location>
        <begin position="593"/>
        <end position="610"/>
    </location>
</feature>
<evidence type="ECO:0000256" key="11">
    <source>
        <dbReference type="ARBA" id="ARBA00023117"/>
    </source>
</evidence>
<sequence length="3323" mass="367578">MMAAAGCGSATAAAVGSQGGTATARGRFPGRPWSSRSRLRSEKRLQLGRSGLEADDVSNGGPRPPNLVLSLNEDQSHLRLLGIEASHKILGQAGYTSSGSEEGDDFKGFEADRQGSEGPVCSRQNPSKGDAGNTKSKRQSEKVLLKVPPLEAAINPPDPVKDVNPLEMHDSSSETDPAKDCKKGLKGRKAKSGVSAAAAPRITIKLVAKKKIKNAKEPLKKKVRRGIQNQPQTKDIQGDQISSAHVKLKSEPPEEKHGTEDHAGEAAPARRRGRSATKPNPVNQCSTKGVDDDQKSTERTAADQVDVLKDESPVQPKRNSKKLKHKEAVAEQGSDMTQPGTRRSSRVKRVSDTTEPEGLNKSDAALTLTEAATTVEAKPPARTDRRRQSKRLNKEVPAAENHLSFSENENSAAQTSDGSHLDKDEMRVPSLRLKKIKNPKYDSQVSGKNATRKKKVKKFIWSLALKKGVETLAPENAATVTNAASEEEQSSACDAAVNKSSKGPDRQCKVDASLDEEVRSKEKSSNKQADVSLEETSTLQVEREVEQEKEAAPQETNKSDFGKIPPLQIKKVSSPGKHKTKPSFLIQQVSPSPEKKEDAVKDPAEVKEDSSPGLNAETTPARRLRRRTTSSESPQSKLLSQKPAAAQRRKLRMNLQDEETPELEGDEPLPDPTCDLPKSSCQPLVEEPAPEASVSHPELRDDFVKLDDDLPEAPADVSTQEEKEEKEAEPQIQQAAPPSMPSKPKRIRNNKLGKKKAVKRKIPIIPPEPTENAVSADTAPVEPAVTESEPKENTQPLETEAPPPETKDSTQSEAKQDPVPAEEVQIQPLVKEETDIQLIDGQQTPEPESQAAVLPEIQESDPKEQCPQERSPKRLKKRRKNLIGQRQKHRHRSKDGKFAPLNSSENSAEMGVMAGDLSPPLEDISLAPSPKLIGVEKKHKKKPPGLQLLTSKDPKPQAKIISKLIELGLENEILKQEETDTLVDAGQADAVNQHPAKSKFVKNIKHFIMPVVSARSSRVIKTPQRFMDDAGMSVLPRRSSPKKGLQLGLQLRQGRKRDEGTCRAISPILPIDEEDILSEAQLDVDLFSAQDLDDTLDITGSLFSDDKSEKKKSLLKNSSFRWQVPEEPCKEMNTLDKSLDSTCEDLFLSTLVDNPTDLSTELQDIHKKKSSPKFKKQTAPLSLYQKLKKTHLSFSKSKTTTETEGVSKPPLPPIDLAEGLDDEAMSISLRQRDTSTEKDKSKLKIEDLDSPGVVRKVSVCVRTMNSKSLTLQHRKTEDIVRRGTLQHDSGELLLERNSGIGEPDYLHSAERVASQRARLTGANKRMLNLLRKAKVQLIKIDQQKQLKSSGLLSGSPGARPRDVTKRQRRKQKTQLDADLPVKMEPTQPQLISPLCQEFRRAGGPRIKHVCRAASVVLGQPRALVQDDIPRLSALPLHERTGISPSEVAKDVGSPSESDSPGLSDLKVAKVKKPSGFVKRKGLGPFGYRSRRCGVCKGCNTEDDCGECINCLDKPKFGGPNTKRQCCVYKRCDQIEERKARRLSGRAAPKGRFFSGSSKRRRLSFSGGHSSNDEFNEGADSPSGVQGDGHSPSVRKQPKRVVKPRVYFDLVDYDSDFDDKAESASSPARKRGTGPRFSEDFVSLDGFLGDISDDEVRHRKSSSHRGLPSRRKPEKGPLEQTPPSVLAALAHGFEQRNVECSKPTHKIRVDFKPLLECERCQNCYHASCLGPSYPKQNKKRKTWVCVTCIRCKSCGVTPGKSWDIDWNHEKGLCQDCSKLFEMGNYCPICFKCYEDNDYDSQMMQCGTCNHWVHAKCEDLTDELYEILSSLPESVVYSCRPCSVTQPSAWRELLYIELRAGVEKVLACLLSSTLTQHLVTCSQCEKVVDPDTRLEGQPACDLRAVGKKFDRGLYTSLKTFHEDVVHVVRKRLEQEEDLPEEQRPTALARSYYLKLLEEVFNWFNSQDPKLWNPRTKDLPVGMLSSAVQPPTTEHIYAQWKEREEVTSEAPLQEDSEQSSDVKDEETLNLMSGGPISQNHFRTSRVVRLKGKRGRLSKADFDTGWCNDDDERQCSLCQKYGDLKPNEAGRLLYLGQNEWAHVNCSLWSAEVFEEENGSLLHVHSAVARGRLMRCERCNKTGATVGCCLTSCQSNYHFMCARSRHCVFQDDKKVYCYKHRHLISGKMITGQEFEVNRRVYVDFEGISLRRKFLTGLEPELINVMIGSFQIERLGVLTELSAVKGKLCPVGFQCSRWYWSTVNPLRRCRYTCTVREFRPVVPEKPVEDLPNNGDNHTIAHSPCPLPEAEAKRANSTEAQTPIEETFVPGHPHKSDQNARPKIQSYSQTRRPAGGLSRPLPSPGLAQLKPHHILTISDLEETRRPRRYPPHSQTPGPRGHIPPPPLSPLSGQLSVRAGKSSLPSSPLFGATDNSTSSPSSRAVGEPEDVSPANGTSPQGDLDQPKGEGEFSYSSFHKDPSISLGQGMRAELEIEETLLNEGVAMNCEGQIVVEGDDQEEFWGRAQNKNKTLVASLPRSAARDDLANSSSDDDMEHYFDFSRTIVTCPGSKDQSKSPSSPSSRPMAQLDGVDDDTAIGDSSCHHCDLLRISSSSVQKDSPCGHMISINFSAPRPALEPQQPVVPQAFPGHAILTVKEVGGPNVDPTPHVLLVNRLGQIFVKSTETNTFHLPMPNSPSYNCVTQIASLLQSNALSATLAAAGNMTASPPVANVAKAVPPSVAPSVPPMAENTTAITQLLTQNSNGAVELINVKKPRKHSKAARDEIGPESKKSKKKKDPSASKKSKTSKGSNQPATLTKNPSMSPAESAQAIINQAMAGNYTPKWSGLQTLSPSSLVLPPGLLVEPEPTALPRSPSPTNPAPLPAPRPRTHVRMKRVSSLSDRIVSKKSKVDFLKAEPIVEEEESRRPAFPSISSGRASGVRIKTPTVKGVLNLDDFKEEHISDSDSSGSEPWDYINRGEQGKQHTWEPVGHSNLTDWNKYCGAASASDDELPPSDEDDKCPTNRDQPHLRFEISSDDGFSVESDSIEVAWKAVIDGVQEARALARLRPLTCHGMTGAYMLGLVHDAVVYLLEQLQGAHRCQRHIFRFFKQFSQEDDLPVNPSGCARSEMYLRKSTFDIFNFLASQHRQLPDIGPYDDEEDEVLLKSTRRATSLELPMAMRFRHLEKTSKEAVGVYRSAIHGRGLFCKRNIEAGEMVIEYAGIVIRSVLTDKREKYYDSKGIGCYMFRIDDFDVVDATMHGNAARFINHSCEPNCYSRVINVEGRKHIVIFALRKIYRGEELTYDYKFPIEDASNKLNCNCGARRCRRFLN</sequence>
<evidence type="ECO:0000256" key="15">
    <source>
        <dbReference type="ARBA" id="ARBA00023620"/>
    </source>
</evidence>
<dbReference type="FunFam" id="2.170.270.10:FF:000004">
    <property type="entry name" value="Histone-lysine N-methyltransferase"/>
    <property type="match status" value="1"/>
</dbReference>
<feature type="domain" description="PHD-type" evidence="19">
    <location>
        <begin position="1782"/>
        <end position="1843"/>
    </location>
</feature>
<dbReference type="InterPro" id="IPR002857">
    <property type="entry name" value="Znf_CXXC"/>
</dbReference>
<comment type="catalytic activity">
    <reaction evidence="16">
        <text>L-lysyl(4)-[histone H3] + S-adenosyl-L-methionine = N(6)-methyl-L-lysyl(4)-[histone H3] + S-adenosyl-L-homocysteine + H(+)</text>
        <dbReference type="Rhea" id="RHEA:60264"/>
        <dbReference type="Rhea" id="RHEA-COMP:15543"/>
        <dbReference type="Rhea" id="RHEA-COMP:15547"/>
        <dbReference type="ChEBI" id="CHEBI:15378"/>
        <dbReference type="ChEBI" id="CHEBI:29969"/>
        <dbReference type="ChEBI" id="CHEBI:57856"/>
        <dbReference type="ChEBI" id="CHEBI:59789"/>
        <dbReference type="ChEBI" id="CHEBI:61929"/>
        <dbReference type="EC" id="2.1.1.364"/>
    </reaction>
    <physiologicalReaction direction="left-to-right" evidence="16">
        <dbReference type="Rhea" id="RHEA:60265"/>
    </physiologicalReaction>
</comment>
<dbReference type="Pfam" id="PF02008">
    <property type="entry name" value="zf-CXXC"/>
    <property type="match status" value="1"/>
</dbReference>
<dbReference type="SMART" id="SM00541">
    <property type="entry name" value="FYRN"/>
    <property type="match status" value="1"/>
</dbReference>